<keyword evidence="1" id="KW-1133">Transmembrane helix</keyword>
<gene>
    <name evidence="2" type="ORF">IAB44_00880</name>
</gene>
<feature type="transmembrane region" description="Helical" evidence="1">
    <location>
        <begin position="86"/>
        <end position="107"/>
    </location>
</feature>
<organism evidence="2 3">
    <name type="scientific">Candidatus Limivivens intestinipullorum</name>
    <dbReference type="NCBI Taxonomy" id="2840858"/>
    <lineage>
        <taxon>Bacteria</taxon>
        <taxon>Bacillati</taxon>
        <taxon>Bacillota</taxon>
        <taxon>Clostridia</taxon>
        <taxon>Lachnospirales</taxon>
        <taxon>Lachnospiraceae</taxon>
        <taxon>Lachnospiraceae incertae sedis</taxon>
        <taxon>Candidatus Limivivens</taxon>
    </lineage>
</organism>
<protein>
    <submittedName>
        <fullName evidence="2">Uncharacterized protein</fullName>
    </submittedName>
</protein>
<evidence type="ECO:0000256" key="1">
    <source>
        <dbReference type="SAM" id="Phobius"/>
    </source>
</evidence>
<comment type="caution">
    <text evidence="2">The sequence shown here is derived from an EMBL/GenBank/DDBJ whole genome shotgun (WGS) entry which is preliminary data.</text>
</comment>
<accession>A0A9D1EQD0</accession>
<dbReference type="Proteomes" id="UP000823935">
    <property type="component" value="Unassembled WGS sequence"/>
</dbReference>
<evidence type="ECO:0000313" key="3">
    <source>
        <dbReference type="Proteomes" id="UP000823935"/>
    </source>
</evidence>
<dbReference type="EMBL" id="DVIQ01000004">
    <property type="protein sequence ID" value="HIS30098.1"/>
    <property type="molecule type" value="Genomic_DNA"/>
</dbReference>
<name>A0A9D1EQD0_9FIRM</name>
<reference evidence="2" key="2">
    <citation type="journal article" date="2021" name="PeerJ">
        <title>Extensive microbial diversity within the chicken gut microbiome revealed by metagenomics and culture.</title>
        <authorList>
            <person name="Gilroy R."/>
            <person name="Ravi A."/>
            <person name="Getino M."/>
            <person name="Pursley I."/>
            <person name="Horton D.L."/>
            <person name="Alikhan N.F."/>
            <person name="Baker D."/>
            <person name="Gharbi K."/>
            <person name="Hall N."/>
            <person name="Watson M."/>
            <person name="Adriaenssens E.M."/>
            <person name="Foster-Nyarko E."/>
            <person name="Jarju S."/>
            <person name="Secka A."/>
            <person name="Antonio M."/>
            <person name="Oren A."/>
            <person name="Chaudhuri R.R."/>
            <person name="La Ragione R."/>
            <person name="Hildebrand F."/>
            <person name="Pallen M.J."/>
        </authorList>
    </citation>
    <scope>NUCLEOTIDE SEQUENCE</scope>
    <source>
        <strain evidence="2">CHK190-19873</strain>
    </source>
</reference>
<dbReference type="AlphaFoldDB" id="A0A9D1EQD0"/>
<feature type="transmembrane region" description="Helical" evidence="1">
    <location>
        <begin position="21"/>
        <end position="44"/>
    </location>
</feature>
<keyword evidence="1" id="KW-0812">Transmembrane</keyword>
<evidence type="ECO:0000313" key="2">
    <source>
        <dbReference type="EMBL" id="HIS30098.1"/>
    </source>
</evidence>
<reference evidence="2" key="1">
    <citation type="submission" date="2020-10" db="EMBL/GenBank/DDBJ databases">
        <authorList>
            <person name="Gilroy R."/>
        </authorList>
    </citation>
    <scope>NUCLEOTIDE SEQUENCE</scope>
    <source>
        <strain evidence="2">CHK190-19873</strain>
    </source>
</reference>
<feature type="transmembrane region" description="Helical" evidence="1">
    <location>
        <begin position="50"/>
        <end position="74"/>
    </location>
</feature>
<sequence length="149" mass="16963">MKISDILQFPARPRTLPAPAGFGAYAALLSRAFVPCLFFDIMMYADRSVVHFSTLHLCLYLLWFGVLPAGGMLLRRFGRKTWPGSLGLTLTAAFVLFCIFLYEAGLYNRLRRIVLFQVNAVLYAAILVIVYLLFQLLWGRSEAAHERKR</sequence>
<proteinExistence type="predicted"/>
<feature type="transmembrane region" description="Helical" evidence="1">
    <location>
        <begin position="113"/>
        <end position="139"/>
    </location>
</feature>
<keyword evidence="1" id="KW-0472">Membrane</keyword>